<dbReference type="AlphaFoldDB" id="A0AAD9QCN0"/>
<name>A0AAD9QCN0_ACRCE</name>
<gene>
    <name evidence="1" type="ORF">P5673_018500</name>
</gene>
<evidence type="ECO:0000313" key="1">
    <source>
        <dbReference type="EMBL" id="KAK2558884.1"/>
    </source>
</evidence>
<accession>A0AAD9QCN0</accession>
<sequence>MLFPGTGNNYAVVDPFRQNVPLPKVIIPVYPEVGDLLCVTGEDDDEPWRALVTEVNYRTSTVAGFFYVKHPHYDDYGLWVRERLQRKETIHFNGLLSIVDGEWMGSAWRDN</sequence>
<keyword evidence="2" id="KW-1185">Reference proteome</keyword>
<comment type="caution">
    <text evidence="1">The sequence shown here is derived from an EMBL/GenBank/DDBJ whole genome shotgun (WGS) entry which is preliminary data.</text>
</comment>
<protein>
    <submittedName>
        <fullName evidence="1">Uncharacterized protein</fullName>
    </submittedName>
</protein>
<reference evidence="1" key="2">
    <citation type="journal article" date="2023" name="Science">
        <title>Genomic signatures of disease resistance in endangered staghorn corals.</title>
        <authorList>
            <person name="Vollmer S.V."/>
            <person name="Selwyn J.D."/>
            <person name="Despard B.A."/>
            <person name="Roesel C.L."/>
        </authorList>
    </citation>
    <scope>NUCLEOTIDE SEQUENCE</scope>
    <source>
        <strain evidence="1">K2</strain>
    </source>
</reference>
<proteinExistence type="predicted"/>
<reference evidence="1" key="1">
    <citation type="journal article" date="2023" name="G3 (Bethesda)">
        <title>Whole genome assembly and annotation of the endangered Caribbean coral Acropora cervicornis.</title>
        <authorList>
            <person name="Selwyn J.D."/>
            <person name="Vollmer S.V."/>
        </authorList>
    </citation>
    <scope>NUCLEOTIDE SEQUENCE</scope>
    <source>
        <strain evidence="1">K2</strain>
    </source>
</reference>
<evidence type="ECO:0000313" key="2">
    <source>
        <dbReference type="Proteomes" id="UP001249851"/>
    </source>
</evidence>
<dbReference type="Proteomes" id="UP001249851">
    <property type="component" value="Unassembled WGS sequence"/>
</dbReference>
<dbReference type="EMBL" id="JARQWQ010000042">
    <property type="protein sequence ID" value="KAK2558884.1"/>
    <property type="molecule type" value="Genomic_DNA"/>
</dbReference>
<organism evidence="1 2">
    <name type="scientific">Acropora cervicornis</name>
    <name type="common">Staghorn coral</name>
    <dbReference type="NCBI Taxonomy" id="6130"/>
    <lineage>
        <taxon>Eukaryota</taxon>
        <taxon>Metazoa</taxon>
        <taxon>Cnidaria</taxon>
        <taxon>Anthozoa</taxon>
        <taxon>Hexacorallia</taxon>
        <taxon>Scleractinia</taxon>
        <taxon>Astrocoeniina</taxon>
        <taxon>Acroporidae</taxon>
        <taxon>Acropora</taxon>
    </lineage>
</organism>